<dbReference type="SUPFAM" id="SSF56112">
    <property type="entry name" value="Protein kinase-like (PK-like)"/>
    <property type="match status" value="1"/>
</dbReference>
<dbReference type="GO" id="GO:0004672">
    <property type="term" value="F:protein kinase activity"/>
    <property type="evidence" value="ECO:0007669"/>
    <property type="project" value="InterPro"/>
</dbReference>
<sequence length="471" mass="52791">MEAETIAVGDYVLTEKIGEGPLSIVWKGQNKSSGEEVERCIFLVLELCTGGNLASYIHSHGRVEEQIAKRFAQQLGDGLKVLHVHHIVHRDLKPENILLSTSDCDALIKIADFGLSRTIHQEEYVDTVCGSPLYMAPEVLQFEKYNEKVDLWSVGAILFELLNGYPPFHGRNNVQAIPYFRIDGGAAEIFEAPEDMCKAIISQPRTSNPCTVMTMGFTVDLIISNDLINIYCKCGQPSMAYEAFNRMSVRNVLMDSSHEWVLTGSYMGILGFGLQIHDLGLKTEFESIPVVDLSVANSMIDMYLKCGLAQEAEKRFNEISKGNVVSWTVMITRYGKHGCGRESIRLFEQMLIDKINPDEVAYLAVLSACSHSGLIEESREYFSRLCNDQRLKPKVEHYACIVDLFGRAGRLNEAKNLIENMPVNLSAGIWQTLLGACRVHRDFKMGREVGDILLRMDGDNVVNYVMMSNIP</sequence>
<dbReference type="InterPro" id="IPR011990">
    <property type="entry name" value="TPR-like_helical_dom_sf"/>
</dbReference>
<evidence type="ECO:0000256" key="2">
    <source>
        <dbReference type="PROSITE-ProRule" id="PRU00708"/>
    </source>
</evidence>
<feature type="repeat" description="PPR" evidence="2">
    <location>
        <begin position="323"/>
        <end position="357"/>
    </location>
</feature>
<comment type="caution">
    <text evidence="4">The sequence shown here is derived from an EMBL/GenBank/DDBJ whole genome shotgun (WGS) entry which is preliminary data.</text>
</comment>
<dbReference type="PROSITE" id="PS00108">
    <property type="entry name" value="PROTEIN_KINASE_ST"/>
    <property type="match status" value="1"/>
</dbReference>
<keyword evidence="5" id="KW-1185">Reference proteome</keyword>
<dbReference type="InterPro" id="IPR002885">
    <property type="entry name" value="PPR_rpt"/>
</dbReference>
<dbReference type="GO" id="GO:0003723">
    <property type="term" value="F:RNA binding"/>
    <property type="evidence" value="ECO:0007669"/>
    <property type="project" value="InterPro"/>
</dbReference>
<dbReference type="Gene3D" id="1.25.40.10">
    <property type="entry name" value="Tetratricopeptide repeat domain"/>
    <property type="match status" value="2"/>
</dbReference>
<keyword evidence="1" id="KW-0677">Repeat</keyword>
<feature type="repeat" description="PPR" evidence="2">
    <location>
        <begin position="220"/>
        <end position="254"/>
    </location>
</feature>
<dbReference type="PANTHER" id="PTHR47926">
    <property type="entry name" value="PENTATRICOPEPTIDE REPEAT-CONTAINING PROTEIN"/>
    <property type="match status" value="1"/>
</dbReference>
<evidence type="ECO:0000313" key="4">
    <source>
        <dbReference type="EMBL" id="KAF6163647.1"/>
    </source>
</evidence>
<protein>
    <recommendedName>
        <fullName evidence="3">Protein kinase domain-containing protein</fullName>
    </recommendedName>
</protein>
<evidence type="ECO:0000256" key="1">
    <source>
        <dbReference type="ARBA" id="ARBA00022737"/>
    </source>
</evidence>
<name>A0A7J7N927_9MAGN</name>
<dbReference type="Pfam" id="PF13041">
    <property type="entry name" value="PPR_2"/>
    <property type="match status" value="1"/>
</dbReference>
<dbReference type="InterPro" id="IPR046960">
    <property type="entry name" value="PPR_At4g14850-like_plant"/>
</dbReference>
<dbReference type="Pfam" id="PF01535">
    <property type="entry name" value="PPR"/>
    <property type="match status" value="3"/>
</dbReference>
<accession>A0A7J7N927</accession>
<gene>
    <name evidence="4" type="ORF">GIB67_036107</name>
</gene>
<dbReference type="InterPro" id="IPR000719">
    <property type="entry name" value="Prot_kinase_dom"/>
</dbReference>
<dbReference type="PROSITE" id="PS51375">
    <property type="entry name" value="PPR"/>
    <property type="match status" value="2"/>
</dbReference>
<dbReference type="SMART" id="SM00220">
    <property type="entry name" value="S_TKc"/>
    <property type="match status" value="1"/>
</dbReference>
<dbReference type="NCBIfam" id="TIGR00756">
    <property type="entry name" value="PPR"/>
    <property type="match status" value="2"/>
</dbReference>
<evidence type="ECO:0000259" key="3">
    <source>
        <dbReference type="PROSITE" id="PS50011"/>
    </source>
</evidence>
<dbReference type="FunFam" id="1.25.40.10:FF:000090">
    <property type="entry name" value="Pentatricopeptide repeat-containing protein, chloroplastic"/>
    <property type="match status" value="1"/>
</dbReference>
<dbReference type="GO" id="GO:0009451">
    <property type="term" value="P:RNA modification"/>
    <property type="evidence" value="ECO:0007669"/>
    <property type="project" value="InterPro"/>
</dbReference>
<dbReference type="GO" id="GO:0005524">
    <property type="term" value="F:ATP binding"/>
    <property type="evidence" value="ECO:0007669"/>
    <property type="project" value="InterPro"/>
</dbReference>
<evidence type="ECO:0000313" key="5">
    <source>
        <dbReference type="Proteomes" id="UP000541444"/>
    </source>
</evidence>
<reference evidence="4 5" key="1">
    <citation type="journal article" date="2020" name="IScience">
        <title>Genome Sequencing of the Endangered Kingdonia uniflora (Circaeasteraceae, Ranunculales) Reveals Potential Mechanisms of Evolutionary Specialization.</title>
        <authorList>
            <person name="Sun Y."/>
            <person name="Deng T."/>
            <person name="Zhang A."/>
            <person name="Moore M.J."/>
            <person name="Landis J.B."/>
            <person name="Lin N."/>
            <person name="Zhang H."/>
            <person name="Zhang X."/>
            <person name="Huang J."/>
            <person name="Zhang X."/>
            <person name="Sun H."/>
            <person name="Wang H."/>
        </authorList>
    </citation>
    <scope>NUCLEOTIDE SEQUENCE [LARGE SCALE GENOMIC DNA]</scope>
    <source>
        <strain evidence="4">TB1705</strain>
        <tissue evidence="4">Leaf</tissue>
    </source>
</reference>
<dbReference type="AlphaFoldDB" id="A0A7J7N927"/>
<dbReference type="Proteomes" id="UP000541444">
    <property type="component" value="Unassembled WGS sequence"/>
</dbReference>
<dbReference type="Pfam" id="PF00069">
    <property type="entry name" value="Pkinase"/>
    <property type="match status" value="1"/>
</dbReference>
<dbReference type="OrthoDB" id="346907at2759"/>
<proteinExistence type="predicted"/>
<dbReference type="Gene3D" id="1.10.510.10">
    <property type="entry name" value="Transferase(Phosphotransferase) domain 1"/>
    <property type="match status" value="1"/>
</dbReference>
<dbReference type="PANTHER" id="PTHR47926:SF504">
    <property type="entry name" value="(WILD MALAYSIAN BANANA) HYPOTHETICAL PROTEIN"/>
    <property type="match status" value="1"/>
</dbReference>
<organism evidence="4 5">
    <name type="scientific">Kingdonia uniflora</name>
    <dbReference type="NCBI Taxonomy" id="39325"/>
    <lineage>
        <taxon>Eukaryota</taxon>
        <taxon>Viridiplantae</taxon>
        <taxon>Streptophyta</taxon>
        <taxon>Embryophyta</taxon>
        <taxon>Tracheophyta</taxon>
        <taxon>Spermatophyta</taxon>
        <taxon>Magnoliopsida</taxon>
        <taxon>Ranunculales</taxon>
        <taxon>Circaeasteraceae</taxon>
        <taxon>Kingdonia</taxon>
    </lineage>
</organism>
<dbReference type="InterPro" id="IPR011009">
    <property type="entry name" value="Kinase-like_dom_sf"/>
</dbReference>
<dbReference type="EMBL" id="JACGCM010000971">
    <property type="protein sequence ID" value="KAF6163647.1"/>
    <property type="molecule type" value="Genomic_DNA"/>
</dbReference>
<dbReference type="InterPro" id="IPR008271">
    <property type="entry name" value="Ser/Thr_kinase_AS"/>
</dbReference>
<dbReference type="PROSITE" id="PS50011">
    <property type="entry name" value="PROTEIN_KINASE_DOM"/>
    <property type="match status" value="1"/>
</dbReference>
<feature type="domain" description="Protein kinase" evidence="3">
    <location>
        <begin position="1"/>
        <end position="261"/>
    </location>
</feature>